<dbReference type="InterPro" id="IPR015943">
    <property type="entry name" value="WD40/YVTN_repeat-like_dom_sf"/>
</dbReference>
<keyword evidence="4" id="KW-1185">Reference proteome</keyword>
<organism evidence="3 4">
    <name type="scientific">Glutamicibacter soli</name>
    <dbReference type="NCBI Taxonomy" id="453836"/>
    <lineage>
        <taxon>Bacteria</taxon>
        <taxon>Bacillati</taxon>
        <taxon>Actinomycetota</taxon>
        <taxon>Actinomycetes</taxon>
        <taxon>Micrococcales</taxon>
        <taxon>Micrococcaceae</taxon>
        <taxon>Glutamicibacter</taxon>
    </lineage>
</organism>
<reference evidence="3 4" key="1">
    <citation type="submission" date="2018-01" db="EMBL/GenBank/DDBJ databases">
        <title>Glutamicibacter soli strain NHPC-3 Whole genome sequence and assembly.</title>
        <authorList>
            <person name="Choudhury P."/>
            <person name="Gupta D."/>
            <person name="Sengupta K."/>
            <person name="Jawed A."/>
            <person name="Sultana N."/>
            <person name="Saha P."/>
        </authorList>
    </citation>
    <scope>NUCLEOTIDE SEQUENCE [LARGE SCALE GENOMIC DNA]</scope>
    <source>
        <strain evidence="3 4">NHPC-3</strain>
    </source>
</reference>
<feature type="domain" description="Pyrrolo-quinoline quinone repeat" evidence="2">
    <location>
        <begin position="259"/>
        <end position="444"/>
    </location>
</feature>
<evidence type="ECO:0000256" key="1">
    <source>
        <dbReference type="SAM" id="MobiDB-lite"/>
    </source>
</evidence>
<comment type="caution">
    <text evidence="3">The sequence shown here is derived from an EMBL/GenBank/DDBJ whole genome shotgun (WGS) entry which is preliminary data.</text>
</comment>
<evidence type="ECO:0000259" key="2">
    <source>
        <dbReference type="Pfam" id="PF13360"/>
    </source>
</evidence>
<dbReference type="EMBL" id="POAF01000001">
    <property type="protein sequence ID" value="RBM04058.1"/>
    <property type="molecule type" value="Genomic_DNA"/>
</dbReference>
<dbReference type="Gene3D" id="2.130.10.10">
    <property type="entry name" value="YVTN repeat-like/Quinoprotein amine dehydrogenase"/>
    <property type="match status" value="1"/>
</dbReference>
<feature type="compositionally biased region" description="Basic and acidic residues" evidence="1">
    <location>
        <begin position="227"/>
        <end position="238"/>
    </location>
</feature>
<proteinExistence type="predicted"/>
<accession>A0A365YN62</accession>
<dbReference type="Proteomes" id="UP000252167">
    <property type="component" value="Unassembled WGS sequence"/>
</dbReference>
<protein>
    <recommendedName>
        <fullName evidence="2">Pyrrolo-quinoline quinone repeat domain-containing protein</fullName>
    </recommendedName>
</protein>
<dbReference type="AlphaFoldDB" id="A0A365YN62"/>
<dbReference type="Pfam" id="PF13360">
    <property type="entry name" value="PQQ_2"/>
    <property type="match status" value="1"/>
</dbReference>
<feature type="region of interest" description="Disordered" evidence="1">
    <location>
        <begin position="220"/>
        <end position="252"/>
    </location>
</feature>
<name>A0A365YN62_9MICC</name>
<dbReference type="InterPro" id="IPR002372">
    <property type="entry name" value="PQQ_rpt_dom"/>
</dbReference>
<gene>
    <name evidence="3" type="ORF">C1H84_01820</name>
</gene>
<dbReference type="InterPro" id="IPR011047">
    <property type="entry name" value="Quinoprotein_ADH-like_sf"/>
</dbReference>
<evidence type="ECO:0000313" key="3">
    <source>
        <dbReference type="EMBL" id="RBM04058.1"/>
    </source>
</evidence>
<dbReference type="SUPFAM" id="SSF50998">
    <property type="entry name" value="Quinoprotein alcohol dehydrogenase-like"/>
    <property type="match status" value="1"/>
</dbReference>
<evidence type="ECO:0000313" key="4">
    <source>
        <dbReference type="Proteomes" id="UP000252167"/>
    </source>
</evidence>
<sequence>MFSGCGKPSTNFSVAHRLCQSTQRKIREHTMNHTAENRLKLPTAVAACLMVGLLAGCTAPPAQPEPPAVDRSAQPVSLAWSSKENVVSEIQVEEQLGLAIAYVERQRKLTLVARELADGSLRWKREASVGHNPGGMRMRLPVFEHNGSRMAAFVESVKGKSERLVVIDLATGKNTSASIEVDFMTNRPVECEETWCVEGDRKSGEPVNMRYDMEKGRWKQLAGEDLPTPKKNPDDRFVGEGLSSSSQRGPGEELLSYARDGKILWSVPYEQVFDSYYSTDNGWEWTTFEEPQQIFVGHGSRIDYQYHPEGDAYVQDWNKDAMMVGIDPDTGKRRWAVPGADQDCSGIVETRQAQTRSTFVTCRFHQALATVQPSTGKRGALTGLEWDVAGIDAATGKERWAYDMPGYEKAVELAKANNRILGDQKYVIVPMASGFAAVDSSTGEKLELSHVLGDTVLCTSDRDSVEVRHIDGYEQTAYLRVPQTVQPCTRDTQKATKDLPLYAEFQRTGKDQQRIAVLPDRAGMVAYRMPDE</sequence>